<comment type="caution">
    <text evidence="1">The sequence shown here is derived from an EMBL/GenBank/DDBJ whole genome shotgun (WGS) entry which is preliminary data.</text>
</comment>
<dbReference type="AlphaFoldDB" id="A0A839JXR9"/>
<gene>
    <name evidence="1" type="ORF">H0486_06185</name>
</gene>
<reference evidence="1 2" key="1">
    <citation type="submission" date="2020-07" db="EMBL/GenBank/DDBJ databases">
        <title>Characterization and genome sequencing of isolate MD1, a novel member within the family Lachnospiraceae.</title>
        <authorList>
            <person name="Rettenmaier R."/>
            <person name="Di Bello L."/>
            <person name="Zinser C."/>
            <person name="Scheitz K."/>
            <person name="Liebl W."/>
            <person name="Zverlov V."/>
        </authorList>
    </citation>
    <scope>NUCLEOTIDE SEQUENCE [LARGE SCALE GENOMIC DNA]</scope>
    <source>
        <strain evidence="1 2">MD1</strain>
    </source>
</reference>
<name>A0A839JXR9_9FIRM</name>
<keyword evidence="2" id="KW-1185">Reference proteome</keyword>
<protein>
    <submittedName>
        <fullName evidence="1">Signal peptide protein</fullName>
    </submittedName>
</protein>
<evidence type="ECO:0000313" key="2">
    <source>
        <dbReference type="Proteomes" id="UP000574276"/>
    </source>
</evidence>
<evidence type="ECO:0000313" key="1">
    <source>
        <dbReference type="EMBL" id="MBB2182463.1"/>
    </source>
</evidence>
<dbReference type="EMBL" id="JACEGA010000001">
    <property type="protein sequence ID" value="MBB2182463.1"/>
    <property type="molecule type" value="Genomic_DNA"/>
</dbReference>
<organism evidence="1 2">
    <name type="scientific">Variimorphobacter saccharofermentans</name>
    <dbReference type="NCBI Taxonomy" id="2755051"/>
    <lineage>
        <taxon>Bacteria</taxon>
        <taxon>Bacillati</taxon>
        <taxon>Bacillota</taxon>
        <taxon>Clostridia</taxon>
        <taxon>Lachnospirales</taxon>
        <taxon>Lachnospiraceae</taxon>
        <taxon>Variimorphobacter</taxon>
    </lineage>
</organism>
<sequence length="340" mass="37473">MMRKRFIVGVLVLSMLLMGTGYAYWTDKLDIRTTASTGELKVKFMDLSLYGQYANPDNEGGWSIIHGIDKGATPGYTGDYYFKGAGRSGATYNKIASDGTLEAYDKYVSGYTTTTFDALLENNVEQLGSEKYGPGSYPASTNLADTISITLDKVYPGYAQVFQADIANMGTLTAKLSGIVAKTEGTINDDTLNMLGVALHIKREYCSTETGQQQGHVNVFKSLAEGTTITDKDFFRLGNVDFIRLSALPKLYTATDAIENEFLYVDPDDNRMDVYFSLAMDPDAEGKYTTGKVVGDRTVSDNADADTQLKSAYVTVEFLWDQFNVDYDTNKAWNNILSTK</sequence>
<accession>A0A839JXR9</accession>
<dbReference type="Proteomes" id="UP000574276">
    <property type="component" value="Unassembled WGS sequence"/>
</dbReference>
<dbReference type="RefSeq" id="WP_228352183.1">
    <property type="nucleotide sequence ID" value="NZ_JACEGA010000001.1"/>
</dbReference>
<proteinExistence type="predicted"/>